<organism evidence="1 2">
    <name type="scientific">Galbibacter marinus</name>
    <dbReference type="NCBI Taxonomy" id="555500"/>
    <lineage>
        <taxon>Bacteria</taxon>
        <taxon>Pseudomonadati</taxon>
        <taxon>Bacteroidota</taxon>
        <taxon>Flavobacteriia</taxon>
        <taxon>Flavobacteriales</taxon>
        <taxon>Flavobacteriaceae</taxon>
        <taxon>Galbibacter</taxon>
    </lineage>
</organism>
<proteinExistence type="predicted"/>
<evidence type="ECO:0000313" key="1">
    <source>
        <dbReference type="EMBL" id="EKF55202.1"/>
    </source>
</evidence>
<dbReference type="Proteomes" id="UP000007364">
    <property type="component" value="Unassembled WGS sequence"/>
</dbReference>
<dbReference type="EMBL" id="AMSG01000009">
    <property type="protein sequence ID" value="EKF55202.1"/>
    <property type="molecule type" value="Genomic_DNA"/>
</dbReference>
<name>K2QKH0_9FLAO</name>
<keyword evidence="2" id="KW-1185">Reference proteome</keyword>
<reference evidence="1 2" key="1">
    <citation type="journal article" date="2012" name="J. Bacteriol.">
        <title>Genome Sequence of Galbibacter marinum Type Strain ck-I2-15.</title>
        <authorList>
            <person name="Lai Q."/>
            <person name="Li C."/>
            <person name="Shao Z."/>
        </authorList>
    </citation>
    <scope>NUCLEOTIDE SEQUENCE [LARGE SCALE GENOMIC DNA]</scope>
    <source>
        <strain evidence="2">ck-I2-15</strain>
    </source>
</reference>
<dbReference type="AlphaFoldDB" id="K2QKH0"/>
<gene>
    <name evidence="1" type="ORF">I215_08156</name>
</gene>
<evidence type="ECO:0000313" key="2">
    <source>
        <dbReference type="Proteomes" id="UP000007364"/>
    </source>
</evidence>
<comment type="caution">
    <text evidence="1">The sequence shown here is derived from an EMBL/GenBank/DDBJ whole genome shotgun (WGS) entry which is preliminary data.</text>
</comment>
<accession>K2QKH0</accession>
<sequence length="226" mass="25824">MALFIIGCSTSNDLTIGLEDLETDAINAEETFGANPFEQIGPFYQRMRTTYNLQNNMKLKDIYNQLNQTLLAYNIEVKGSNNDSMPNEIPSYFLADETTLLSIIENSALNETAKTSLYEFMQDLLNYNGDNYDFVLAQVYKYESETINNKYLTSYDRQVILSFTSLVKNSHGYQNALAHQANEDEDELEDQDWDISVGETVVYLDISLSESIQEMVQAMYESFKGL</sequence>
<protein>
    <submittedName>
        <fullName evidence="1">Uncharacterized protein</fullName>
    </submittedName>
</protein>